<feature type="site" description="Essential for DHBP synthase activity" evidence="20">
    <location>
        <position position="163"/>
    </location>
</feature>
<comment type="catalytic activity">
    <reaction evidence="1 20">
        <text>D-ribulose 5-phosphate = (2S)-2-hydroxy-3-oxobutyl phosphate + formate + H(+)</text>
        <dbReference type="Rhea" id="RHEA:18457"/>
        <dbReference type="ChEBI" id="CHEBI:15378"/>
        <dbReference type="ChEBI" id="CHEBI:15740"/>
        <dbReference type="ChEBI" id="CHEBI:58121"/>
        <dbReference type="ChEBI" id="CHEBI:58830"/>
        <dbReference type="EC" id="4.1.99.12"/>
    </reaction>
</comment>
<dbReference type="InterPro" id="IPR036144">
    <property type="entry name" value="RibA-like_sf"/>
</dbReference>
<keyword evidence="16 20" id="KW-0456">Lyase</keyword>
<dbReference type="AlphaFoldDB" id="A0A6P1M8M1"/>
<dbReference type="SUPFAM" id="SSF55821">
    <property type="entry name" value="YrdC/RibB"/>
    <property type="match status" value="1"/>
</dbReference>
<dbReference type="RefSeq" id="WP_160630122.1">
    <property type="nucleotide sequence ID" value="NZ_CP047593.1"/>
</dbReference>
<evidence type="ECO:0000256" key="13">
    <source>
        <dbReference type="ARBA" id="ARBA00022842"/>
    </source>
</evidence>
<accession>A0A6P1M8M1</accession>
<dbReference type="HAMAP" id="MF_00179">
    <property type="entry name" value="RibA"/>
    <property type="match status" value="1"/>
</dbReference>
<dbReference type="Gene3D" id="3.40.50.10990">
    <property type="entry name" value="GTP cyclohydrolase II"/>
    <property type="match status" value="1"/>
</dbReference>
<feature type="binding site" evidence="20">
    <location>
        <position position="352"/>
    </location>
    <ligand>
        <name>GTP</name>
        <dbReference type="ChEBI" id="CHEBI:37565"/>
    </ligand>
</feature>
<evidence type="ECO:0000313" key="23">
    <source>
        <dbReference type="Proteomes" id="UP000464954"/>
    </source>
</evidence>
<comment type="pathway">
    <text evidence="4 20">Cofactor biosynthesis; riboflavin biosynthesis; 5-amino-6-(D-ribitylamino)uracil from GTP: step 1/4.</text>
</comment>
<dbReference type="FunFam" id="3.90.870.10:FF:000001">
    <property type="entry name" value="Riboflavin biosynthesis protein RibBA"/>
    <property type="match status" value="1"/>
</dbReference>
<keyword evidence="10 20" id="KW-0547">Nucleotide-binding</keyword>
<dbReference type="NCBIfam" id="TIGR00506">
    <property type="entry name" value="ribB"/>
    <property type="match status" value="1"/>
</dbReference>
<evidence type="ECO:0000256" key="18">
    <source>
        <dbReference type="ARBA" id="ARBA00043932"/>
    </source>
</evidence>
<feature type="active site" description="Proton acceptor; for GTP cyclohydrolase activity" evidence="20">
    <location>
        <position position="329"/>
    </location>
</feature>
<evidence type="ECO:0000256" key="9">
    <source>
        <dbReference type="ARBA" id="ARBA00022723"/>
    </source>
</evidence>
<feature type="binding site" evidence="20">
    <location>
        <position position="27"/>
    </location>
    <ligand>
        <name>Mg(2+)</name>
        <dbReference type="ChEBI" id="CHEBI:18420"/>
        <label>1</label>
    </ligand>
</feature>
<feature type="region of interest" description="DHBP synthase" evidence="20">
    <location>
        <begin position="1"/>
        <end position="200"/>
    </location>
</feature>
<comment type="pathway">
    <text evidence="5 20">Cofactor biosynthesis; riboflavin biosynthesis; 2-hydroxy-3-oxobutyl phosphate from D-ribulose 5-phosphate: step 1/1.</text>
</comment>
<feature type="binding site" evidence="20">
    <location>
        <position position="270"/>
    </location>
    <ligand>
        <name>Zn(2+)</name>
        <dbReference type="ChEBI" id="CHEBI:29105"/>
        <note>catalytic</note>
    </ligand>
</feature>
<feature type="binding site" evidence="20">
    <location>
        <position position="27"/>
    </location>
    <ligand>
        <name>Mg(2+)</name>
        <dbReference type="ChEBI" id="CHEBI:18420"/>
        <label>2</label>
    </ligand>
</feature>
<dbReference type="EMBL" id="CP047593">
    <property type="protein sequence ID" value="QHI70950.1"/>
    <property type="molecule type" value="Genomic_DNA"/>
</dbReference>
<dbReference type="EC" id="4.1.99.12" evidence="20"/>
<dbReference type="InterPro" id="IPR000422">
    <property type="entry name" value="DHBP_synthase_RibB"/>
</dbReference>
<feature type="binding site" evidence="20">
    <location>
        <position position="257"/>
    </location>
    <ligand>
        <name>Zn(2+)</name>
        <dbReference type="ChEBI" id="CHEBI:29105"/>
        <note>catalytic</note>
    </ligand>
</feature>
<evidence type="ECO:0000256" key="10">
    <source>
        <dbReference type="ARBA" id="ARBA00022741"/>
    </source>
</evidence>
<keyword evidence="23" id="KW-1185">Reference proteome</keyword>
<dbReference type="PANTHER" id="PTHR21327:SF18">
    <property type="entry name" value="3,4-DIHYDROXY-2-BUTANONE 4-PHOSPHATE SYNTHASE"/>
    <property type="match status" value="1"/>
</dbReference>
<dbReference type="PANTHER" id="PTHR21327">
    <property type="entry name" value="GTP CYCLOHYDROLASE II-RELATED"/>
    <property type="match status" value="1"/>
</dbReference>
<dbReference type="EC" id="3.5.4.25" evidence="20"/>
<dbReference type="HAMAP" id="MF_00180">
    <property type="entry name" value="RibB"/>
    <property type="match status" value="1"/>
</dbReference>
<evidence type="ECO:0000256" key="17">
    <source>
        <dbReference type="ARBA" id="ARBA00023268"/>
    </source>
</evidence>
<dbReference type="GO" id="GO:0008686">
    <property type="term" value="F:3,4-dihydroxy-2-butanone-4-phosphate synthase activity"/>
    <property type="evidence" value="ECO:0007669"/>
    <property type="project" value="UniProtKB-UniRule"/>
</dbReference>
<feature type="active site" description="Nucleophile; for GTP cyclohydrolase activity" evidence="20">
    <location>
        <position position="331"/>
    </location>
</feature>
<comment type="cofactor">
    <cofactor evidence="20">
        <name>Mg(2+)</name>
        <dbReference type="ChEBI" id="CHEBI:18420"/>
    </cofactor>
    <cofactor evidence="20">
        <name>Mn(2+)</name>
        <dbReference type="ChEBI" id="CHEBI:29035"/>
    </cofactor>
    <text evidence="20">Binds 2 divalent metal cations per subunit. Magnesium or manganese.</text>
</comment>
<feature type="binding site" evidence="20">
    <location>
        <begin position="139"/>
        <end position="143"/>
    </location>
    <ligand>
        <name>D-ribulose 5-phosphate</name>
        <dbReference type="ChEBI" id="CHEBI:58121"/>
    </ligand>
</feature>
<keyword evidence="9 20" id="KW-0479">Metal-binding</keyword>
<dbReference type="Pfam" id="PF00926">
    <property type="entry name" value="DHBP_synthase"/>
    <property type="match status" value="1"/>
</dbReference>
<dbReference type="GO" id="GO:0030145">
    <property type="term" value="F:manganese ion binding"/>
    <property type="evidence" value="ECO:0007669"/>
    <property type="project" value="UniProtKB-UniRule"/>
</dbReference>
<evidence type="ECO:0000256" key="16">
    <source>
        <dbReference type="ARBA" id="ARBA00023239"/>
    </source>
</evidence>
<evidence type="ECO:0000259" key="21">
    <source>
        <dbReference type="Pfam" id="PF00925"/>
    </source>
</evidence>
<keyword evidence="14 20" id="KW-0342">GTP-binding</keyword>
<dbReference type="GO" id="GO:0003935">
    <property type="term" value="F:GTP cyclohydrolase II activity"/>
    <property type="evidence" value="ECO:0007669"/>
    <property type="project" value="UniProtKB-UniRule"/>
</dbReference>
<evidence type="ECO:0000256" key="5">
    <source>
        <dbReference type="ARBA" id="ARBA00004904"/>
    </source>
</evidence>
<evidence type="ECO:0000256" key="1">
    <source>
        <dbReference type="ARBA" id="ARBA00000141"/>
    </source>
</evidence>
<dbReference type="InterPro" id="IPR032677">
    <property type="entry name" value="GTP_cyclohydro_II"/>
</dbReference>
<dbReference type="GO" id="GO:0005525">
    <property type="term" value="F:GTP binding"/>
    <property type="evidence" value="ECO:0007669"/>
    <property type="project" value="UniProtKB-KW"/>
</dbReference>
<reference evidence="22 23" key="1">
    <citation type="submission" date="2020-01" db="EMBL/GenBank/DDBJ databases">
        <title>Ponticoccus aerotolerans gen. nov., sp. nov., an anaerobic bacterium and proposal of Ponticoccusceae fam. nov., Ponticoccusles ord. nov. and Ponticoccuse classis nov. in the phylum Kiritimatiellaeota.</title>
        <authorList>
            <person name="Zhou L.Y."/>
            <person name="Du Z.J."/>
        </authorList>
    </citation>
    <scope>NUCLEOTIDE SEQUENCE [LARGE SCALE GENOMIC DNA]</scope>
    <source>
        <strain evidence="22 23">S-5007</strain>
    </source>
</reference>
<feature type="binding site" evidence="20">
    <location>
        <begin position="252"/>
        <end position="256"/>
    </location>
    <ligand>
        <name>GTP</name>
        <dbReference type="ChEBI" id="CHEBI:37565"/>
    </ligand>
</feature>
<dbReference type="InterPro" id="IPR000926">
    <property type="entry name" value="RibA"/>
</dbReference>
<dbReference type="NCBIfam" id="TIGR00505">
    <property type="entry name" value="ribA"/>
    <property type="match status" value="1"/>
</dbReference>
<dbReference type="UniPathway" id="UPA00275">
    <property type="reaction ID" value="UER00399"/>
</dbReference>
<feature type="binding site" evidence="20">
    <location>
        <position position="142"/>
    </location>
    <ligand>
        <name>Mg(2+)</name>
        <dbReference type="ChEBI" id="CHEBI:18420"/>
        <label>2</label>
    </ligand>
</feature>
<dbReference type="NCBIfam" id="NF006803">
    <property type="entry name" value="PRK09311.1"/>
    <property type="match status" value="1"/>
</dbReference>
<dbReference type="FunFam" id="3.40.50.10990:FF:000001">
    <property type="entry name" value="Riboflavin biosynthesis protein RibBA"/>
    <property type="match status" value="1"/>
</dbReference>
<comment type="catalytic activity">
    <reaction evidence="19 20">
        <text>GTP + 4 H2O = 2,5-diamino-6-hydroxy-4-(5-phosphoribosylamino)-pyrimidine + formate + 2 phosphate + 3 H(+)</text>
        <dbReference type="Rhea" id="RHEA:23704"/>
        <dbReference type="ChEBI" id="CHEBI:15377"/>
        <dbReference type="ChEBI" id="CHEBI:15378"/>
        <dbReference type="ChEBI" id="CHEBI:15740"/>
        <dbReference type="ChEBI" id="CHEBI:37565"/>
        <dbReference type="ChEBI" id="CHEBI:43474"/>
        <dbReference type="ChEBI" id="CHEBI:58614"/>
        <dbReference type="EC" id="3.5.4.25"/>
    </reaction>
</comment>
<sequence>MFDPVEDVLDALRRGEMIVVTDDEDRENEGDVICAAEFCTPEQINFMITHARGLVCVPITQERASHLGLARMNISHEGDKFQTAFTVSVDAVGSTTGISAAERAQTIHAIIDEKTSPEGLLCPGHVFPLIAMPGGVLERAGHTEATVDLAKMAGLKPAGVICEITNDDGSMARLPELVSFAKKHKLKMTSVAEITKYRYLNEILVNRERSVAMPTDAGAFQLRIYSSFVDDKDHLALFMGEPTEEKPYPLVRVHSECLTGDVFGSQRCDCGTQLKRAMEMIADYGYGALVYMRQEGRGIGLTKKIHAYELQDQGLDTVEANVELGFAPDLRDYGIGAQILRDLEMTNIRLLTNNPAKIEGLDKYGIVVQERVSITCAATPHNERYLNTKREKMKHML</sequence>
<dbReference type="GO" id="GO:0008270">
    <property type="term" value="F:zinc ion binding"/>
    <property type="evidence" value="ECO:0007669"/>
    <property type="project" value="UniProtKB-UniRule"/>
</dbReference>
<evidence type="ECO:0000256" key="3">
    <source>
        <dbReference type="ARBA" id="ARBA00002284"/>
    </source>
</evidence>
<dbReference type="SUPFAM" id="SSF142695">
    <property type="entry name" value="RibA-like"/>
    <property type="match status" value="1"/>
</dbReference>
<keyword evidence="13 20" id="KW-0460">Magnesium</keyword>
<protein>
    <recommendedName>
        <fullName evidence="20">Riboflavin biosynthesis protein RibBA</fullName>
    </recommendedName>
    <domain>
        <recommendedName>
            <fullName evidence="20">3,4-dihydroxy-2-butanone 4-phosphate synthase</fullName>
            <shortName evidence="20">DHBP synthase</shortName>
            <ecNumber evidence="20">4.1.99.12</ecNumber>
        </recommendedName>
    </domain>
    <domain>
        <recommendedName>
            <fullName evidence="20">GTP cyclohydrolase-2</fullName>
            <ecNumber evidence="20">3.5.4.25</ecNumber>
        </recommendedName>
        <alternativeName>
            <fullName evidence="20">GTP cyclohydrolase II</fullName>
        </alternativeName>
    </domain>
</protein>
<keyword evidence="11 20" id="KW-0378">Hydrolase</keyword>
<organism evidence="22 23">
    <name type="scientific">Tichowtungia aerotolerans</name>
    <dbReference type="NCBI Taxonomy" id="2697043"/>
    <lineage>
        <taxon>Bacteria</taxon>
        <taxon>Pseudomonadati</taxon>
        <taxon>Kiritimatiellota</taxon>
        <taxon>Tichowtungiia</taxon>
        <taxon>Tichowtungiales</taxon>
        <taxon>Tichowtungiaceae</taxon>
        <taxon>Tichowtungia</taxon>
    </lineage>
</organism>
<feature type="binding site" evidence="20">
    <location>
        <begin position="26"/>
        <end position="27"/>
    </location>
    <ligand>
        <name>D-ribulose 5-phosphate</name>
        <dbReference type="ChEBI" id="CHEBI:58121"/>
    </ligand>
</feature>
<comment type="similarity">
    <text evidence="7 20">In the C-terminal section; belongs to the GTP cyclohydrolase II family.</text>
</comment>
<feature type="binding site" evidence="20">
    <location>
        <position position="163"/>
    </location>
    <ligand>
        <name>D-ribulose 5-phosphate</name>
        <dbReference type="ChEBI" id="CHEBI:58121"/>
    </ligand>
</feature>
<dbReference type="HAMAP" id="MF_01283">
    <property type="entry name" value="RibBA"/>
    <property type="match status" value="1"/>
</dbReference>
<feature type="binding site" evidence="20">
    <location>
        <position position="357"/>
    </location>
    <ligand>
        <name>GTP</name>
        <dbReference type="ChEBI" id="CHEBI:37565"/>
    </ligand>
</feature>
<evidence type="ECO:0000256" key="11">
    <source>
        <dbReference type="ARBA" id="ARBA00022801"/>
    </source>
</evidence>
<evidence type="ECO:0000256" key="2">
    <source>
        <dbReference type="ARBA" id="ARBA00001936"/>
    </source>
</evidence>
<dbReference type="InterPro" id="IPR017945">
    <property type="entry name" value="DHBP_synth_RibB-like_a/b_dom"/>
</dbReference>
<dbReference type="PIRSF" id="PIRSF001259">
    <property type="entry name" value="RibA"/>
    <property type="match status" value="1"/>
</dbReference>
<dbReference type="GO" id="GO:0005829">
    <property type="term" value="C:cytosol"/>
    <property type="evidence" value="ECO:0007669"/>
    <property type="project" value="TreeGrafter"/>
</dbReference>
<feature type="site" description="Essential for DHBP synthase activity" evidence="20">
    <location>
        <position position="125"/>
    </location>
</feature>
<comment type="cofactor">
    <cofactor evidence="2">
        <name>Mn(2+)</name>
        <dbReference type="ChEBI" id="CHEBI:29035"/>
    </cofactor>
</comment>
<evidence type="ECO:0000313" key="22">
    <source>
        <dbReference type="EMBL" id="QHI70950.1"/>
    </source>
</evidence>
<evidence type="ECO:0000256" key="7">
    <source>
        <dbReference type="ARBA" id="ARBA00008976"/>
    </source>
</evidence>
<evidence type="ECO:0000256" key="12">
    <source>
        <dbReference type="ARBA" id="ARBA00022833"/>
    </source>
</evidence>
<dbReference type="NCBIfam" id="NF001591">
    <property type="entry name" value="PRK00393.1"/>
    <property type="match status" value="1"/>
</dbReference>
<dbReference type="GO" id="GO:0009231">
    <property type="term" value="P:riboflavin biosynthetic process"/>
    <property type="evidence" value="ECO:0007669"/>
    <property type="project" value="UniProtKB-UniRule"/>
</dbReference>
<keyword evidence="15 20" id="KW-0464">Manganese</keyword>
<comment type="cofactor">
    <cofactor evidence="20">
        <name>Zn(2+)</name>
        <dbReference type="ChEBI" id="CHEBI:29105"/>
    </cofactor>
    <text evidence="20">Binds 1 zinc ion per subunit.</text>
</comment>
<feature type="domain" description="GTP cyclohydrolase II" evidence="21">
    <location>
        <begin position="209"/>
        <end position="372"/>
    </location>
</feature>
<keyword evidence="12 20" id="KW-0862">Zinc</keyword>
<dbReference type="CDD" id="cd00641">
    <property type="entry name" value="GTP_cyclohydro2"/>
    <property type="match status" value="1"/>
</dbReference>
<comment type="function">
    <text evidence="3 20">Catalyzes the conversion of D-ribulose 5-phosphate to formate and 3,4-dihydroxy-2-butanone 4-phosphate.</text>
</comment>
<keyword evidence="8 20" id="KW-0686">Riboflavin biosynthesis</keyword>
<evidence type="ECO:0000256" key="15">
    <source>
        <dbReference type="ARBA" id="ARBA00023211"/>
    </source>
</evidence>
<keyword evidence="17 20" id="KW-0511">Multifunctional enzyme</keyword>
<feature type="binding site" evidence="20">
    <location>
        <position position="31"/>
    </location>
    <ligand>
        <name>D-ribulose 5-phosphate</name>
        <dbReference type="ChEBI" id="CHEBI:58121"/>
    </ligand>
</feature>
<dbReference type="InterPro" id="IPR016299">
    <property type="entry name" value="Riboflavin_synth_RibBA"/>
</dbReference>
<evidence type="ECO:0000256" key="20">
    <source>
        <dbReference type="HAMAP-Rule" id="MF_01283"/>
    </source>
</evidence>
<name>A0A6P1M8M1_9BACT</name>
<feature type="binding site" evidence="20">
    <location>
        <position position="317"/>
    </location>
    <ligand>
        <name>GTP</name>
        <dbReference type="ChEBI" id="CHEBI:37565"/>
    </ligand>
</feature>
<comment type="similarity">
    <text evidence="6 20">In the N-terminal section; belongs to the DHBP synthase family.</text>
</comment>
<feature type="binding site" evidence="20">
    <location>
        <begin position="295"/>
        <end position="297"/>
    </location>
    <ligand>
        <name>GTP</name>
        <dbReference type="ChEBI" id="CHEBI:37565"/>
    </ligand>
</feature>
<evidence type="ECO:0000256" key="6">
    <source>
        <dbReference type="ARBA" id="ARBA00005520"/>
    </source>
</evidence>
<feature type="binding site" evidence="20">
    <location>
        <position position="268"/>
    </location>
    <ligand>
        <name>Zn(2+)</name>
        <dbReference type="ChEBI" id="CHEBI:29105"/>
        <note>catalytic</note>
    </ligand>
</feature>
<feature type="binding site" evidence="20">
    <location>
        <position position="273"/>
    </location>
    <ligand>
        <name>GTP</name>
        <dbReference type="ChEBI" id="CHEBI:37565"/>
    </ligand>
</feature>
<dbReference type="Proteomes" id="UP000464954">
    <property type="component" value="Chromosome"/>
</dbReference>
<dbReference type="KEGG" id="taer:GT409_12940"/>
<evidence type="ECO:0000256" key="4">
    <source>
        <dbReference type="ARBA" id="ARBA00004853"/>
    </source>
</evidence>
<proteinExistence type="inferred from homology"/>
<feature type="region of interest" description="GTP cyclohydrolase II" evidence="20">
    <location>
        <begin position="201"/>
        <end position="397"/>
    </location>
</feature>
<comment type="function">
    <text evidence="18 20">Catalyzes the conversion of GTP to 2,5-diamino-6-ribosylamino-4(3H)-pyrimidinone 5'-phosphate (DARP), formate and pyrophosphate.</text>
</comment>
<evidence type="ECO:0000256" key="8">
    <source>
        <dbReference type="ARBA" id="ARBA00022619"/>
    </source>
</evidence>
<evidence type="ECO:0000256" key="19">
    <source>
        <dbReference type="ARBA" id="ARBA00049295"/>
    </source>
</evidence>
<evidence type="ECO:0000256" key="14">
    <source>
        <dbReference type="ARBA" id="ARBA00023134"/>
    </source>
</evidence>
<dbReference type="Gene3D" id="3.90.870.10">
    <property type="entry name" value="DHBP synthase"/>
    <property type="match status" value="1"/>
</dbReference>
<dbReference type="Pfam" id="PF00925">
    <property type="entry name" value="GTP_cyclohydro2"/>
    <property type="match status" value="1"/>
</dbReference>
<gene>
    <name evidence="20" type="primary">ribBA</name>
    <name evidence="22" type="ORF">GT409_12940</name>
</gene>
<dbReference type="GO" id="GO:0000287">
    <property type="term" value="F:magnesium ion binding"/>
    <property type="evidence" value="ECO:0007669"/>
    <property type="project" value="UniProtKB-UniRule"/>
</dbReference>